<evidence type="ECO:0000313" key="2">
    <source>
        <dbReference type="Proteomes" id="UP000321055"/>
    </source>
</evidence>
<sequence length="86" mass="9532">MNTAAQKSFTALEEFELIHSATGSALKYPDNGWIRGYFHQYAVRIKLLSAIETTALPLVSELLYTHLADKDGCCNSLLGKRNILST</sequence>
<dbReference type="EMBL" id="SSFX01000093">
    <property type="protein sequence ID" value="TXI26753.1"/>
    <property type="molecule type" value="Genomic_DNA"/>
</dbReference>
<name>A0A5C7VQD1_9PROT</name>
<dbReference type="Proteomes" id="UP000321055">
    <property type="component" value="Unassembled WGS sequence"/>
</dbReference>
<evidence type="ECO:0000313" key="1">
    <source>
        <dbReference type="EMBL" id="TXI26753.1"/>
    </source>
</evidence>
<protein>
    <submittedName>
        <fullName evidence="1">Uncharacterized protein</fullName>
    </submittedName>
</protein>
<gene>
    <name evidence="1" type="ORF">E6Q60_11635</name>
</gene>
<accession>A0A5C7VQD1</accession>
<comment type="caution">
    <text evidence="1">The sequence shown here is derived from an EMBL/GenBank/DDBJ whole genome shotgun (WGS) entry which is preliminary data.</text>
</comment>
<organism evidence="1 2">
    <name type="scientific">Nitrosomonas oligotropha</name>
    <dbReference type="NCBI Taxonomy" id="42354"/>
    <lineage>
        <taxon>Bacteria</taxon>
        <taxon>Pseudomonadati</taxon>
        <taxon>Pseudomonadota</taxon>
        <taxon>Betaproteobacteria</taxon>
        <taxon>Nitrosomonadales</taxon>
        <taxon>Nitrosomonadaceae</taxon>
        <taxon>Nitrosomonas</taxon>
    </lineage>
</organism>
<reference evidence="1 2" key="1">
    <citation type="submission" date="2018-09" db="EMBL/GenBank/DDBJ databases">
        <title>Metagenome Assembled Genomes from an Advanced Water Purification Facility.</title>
        <authorList>
            <person name="Stamps B.W."/>
            <person name="Spear J.R."/>
        </authorList>
    </citation>
    <scope>NUCLEOTIDE SEQUENCE [LARGE SCALE GENOMIC DNA]</scope>
    <source>
        <strain evidence="1">Bin_54_1</strain>
    </source>
</reference>
<dbReference type="AlphaFoldDB" id="A0A5C7VQD1"/>
<proteinExistence type="predicted"/>